<protein>
    <recommendedName>
        <fullName evidence="2">Disease resistance R13L4/SHOC-2-like LRR domain-containing protein</fullName>
    </recommendedName>
</protein>
<accession>A0A803L2G3</accession>
<feature type="domain" description="Disease resistance R13L4/SHOC-2-like LRR" evidence="2">
    <location>
        <begin position="44"/>
        <end position="334"/>
    </location>
</feature>
<keyword evidence="1" id="KW-0677">Repeat</keyword>
<name>A0A803L2G3_CHEQI</name>
<dbReference type="OMA" id="INIRDCK"/>
<dbReference type="PANTHER" id="PTHR47186">
    <property type="entry name" value="LEUCINE-RICH REPEAT-CONTAINING PROTEIN 57"/>
    <property type="match status" value="1"/>
</dbReference>
<reference evidence="3" key="1">
    <citation type="journal article" date="2017" name="Nature">
        <title>The genome of Chenopodium quinoa.</title>
        <authorList>
            <person name="Jarvis D.E."/>
            <person name="Ho Y.S."/>
            <person name="Lightfoot D.J."/>
            <person name="Schmoeckel S.M."/>
            <person name="Li B."/>
            <person name="Borm T.J.A."/>
            <person name="Ohyanagi H."/>
            <person name="Mineta K."/>
            <person name="Michell C.T."/>
            <person name="Saber N."/>
            <person name="Kharbatia N.M."/>
            <person name="Rupper R.R."/>
            <person name="Sharp A.R."/>
            <person name="Dally N."/>
            <person name="Boughton B.A."/>
            <person name="Woo Y.H."/>
            <person name="Gao G."/>
            <person name="Schijlen E.G.W.M."/>
            <person name="Guo X."/>
            <person name="Momin A.A."/>
            <person name="Negrao S."/>
            <person name="Al-Babili S."/>
            <person name="Gehring C."/>
            <person name="Roessner U."/>
            <person name="Jung C."/>
            <person name="Murphy K."/>
            <person name="Arold S.T."/>
            <person name="Gojobori T."/>
            <person name="van der Linden C.G."/>
            <person name="van Loo E.N."/>
            <person name="Jellen E.N."/>
            <person name="Maughan P.J."/>
            <person name="Tester M."/>
        </authorList>
    </citation>
    <scope>NUCLEOTIDE SEQUENCE [LARGE SCALE GENOMIC DNA]</scope>
    <source>
        <strain evidence="3">cv. PI 614886</strain>
    </source>
</reference>
<dbReference type="AlphaFoldDB" id="A0A803L2G3"/>
<dbReference type="Gramene" id="AUR62006052-RA">
    <property type="protein sequence ID" value="AUR62006052-RA:cds"/>
    <property type="gene ID" value="AUR62006052"/>
</dbReference>
<reference evidence="3" key="2">
    <citation type="submission" date="2021-03" db="UniProtKB">
        <authorList>
            <consortium name="EnsemblPlants"/>
        </authorList>
    </citation>
    <scope>IDENTIFICATION</scope>
</reference>
<sequence length="341" mass="38966">MMKSSYRKMPSSLPKIKHLHSFIIGSSMSTYKLKVRDLSITDKLISTFECLRVLDIQQAGIKELPASVGELICLRFLNLSHTDIVKLPQSITRLVNLQSLYLKYCYNLKELPRDMSKLVNLRHLKIEWSNKVSHTPMGLENLTNLTTLDTFIVGEQNGSEANIMGRLADLNQLNNLRGELYIEVRRESKYIMSSEISAVNLQMKENLLALIIGFKNGTKEDERVLECLQPPCNLKYLEIIGYGGERLPSWMVDHQLERHLPNLVEFHFAYCKACKYLCSLGRLPCLKILHLENLDEVEYMEDNTATSSRNANNIVDDELPPTSLFPSLKYLTITGMPKLKG</sequence>
<proteinExistence type="predicted"/>
<dbReference type="EnsemblPlants" id="AUR62006052-RA">
    <property type="protein sequence ID" value="AUR62006052-RA:cds"/>
    <property type="gene ID" value="AUR62006052"/>
</dbReference>
<dbReference type="PANTHER" id="PTHR47186:SF13">
    <property type="entry name" value="DISEASE RESISTANCE PROTEIN RGA3"/>
    <property type="match status" value="1"/>
</dbReference>
<dbReference type="SUPFAM" id="SSF52058">
    <property type="entry name" value="L domain-like"/>
    <property type="match status" value="1"/>
</dbReference>
<dbReference type="Proteomes" id="UP000596660">
    <property type="component" value="Unplaced"/>
</dbReference>
<keyword evidence="4" id="KW-1185">Reference proteome</keyword>
<dbReference type="Gene3D" id="3.80.10.10">
    <property type="entry name" value="Ribonuclease Inhibitor"/>
    <property type="match status" value="1"/>
</dbReference>
<dbReference type="InterPro" id="IPR032675">
    <property type="entry name" value="LRR_dom_sf"/>
</dbReference>
<organism evidence="3 4">
    <name type="scientific">Chenopodium quinoa</name>
    <name type="common">Quinoa</name>
    <dbReference type="NCBI Taxonomy" id="63459"/>
    <lineage>
        <taxon>Eukaryota</taxon>
        <taxon>Viridiplantae</taxon>
        <taxon>Streptophyta</taxon>
        <taxon>Embryophyta</taxon>
        <taxon>Tracheophyta</taxon>
        <taxon>Spermatophyta</taxon>
        <taxon>Magnoliopsida</taxon>
        <taxon>eudicotyledons</taxon>
        <taxon>Gunneridae</taxon>
        <taxon>Pentapetalae</taxon>
        <taxon>Caryophyllales</taxon>
        <taxon>Chenopodiaceae</taxon>
        <taxon>Chenopodioideae</taxon>
        <taxon>Atripliceae</taxon>
        <taxon>Chenopodium</taxon>
    </lineage>
</organism>
<evidence type="ECO:0000313" key="4">
    <source>
        <dbReference type="Proteomes" id="UP000596660"/>
    </source>
</evidence>
<dbReference type="InterPro" id="IPR055414">
    <property type="entry name" value="LRR_R13L4/SHOC2-like"/>
</dbReference>
<dbReference type="Pfam" id="PF23598">
    <property type="entry name" value="LRR_14"/>
    <property type="match status" value="1"/>
</dbReference>
<evidence type="ECO:0000313" key="3">
    <source>
        <dbReference type="EnsemblPlants" id="AUR62006052-RA:cds"/>
    </source>
</evidence>
<evidence type="ECO:0000259" key="2">
    <source>
        <dbReference type="Pfam" id="PF23598"/>
    </source>
</evidence>
<evidence type="ECO:0000256" key="1">
    <source>
        <dbReference type="ARBA" id="ARBA00022737"/>
    </source>
</evidence>